<dbReference type="PANTHER" id="PTHR42951">
    <property type="entry name" value="METALLO-BETA-LACTAMASE DOMAIN-CONTAINING"/>
    <property type="match status" value="1"/>
</dbReference>
<dbReference type="InterPro" id="IPR050855">
    <property type="entry name" value="NDM-1-like"/>
</dbReference>
<dbReference type="STRING" id="425104.Ssed_0656"/>
<dbReference type="RefSeq" id="WP_012141005.1">
    <property type="nucleotide sequence ID" value="NC_009831.1"/>
</dbReference>
<evidence type="ECO:0000256" key="1">
    <source>
        <dbReference type="ARBA" id="ARBA00005250"/>
    </source>
</evidence>
<feature type="signal peptide" evidence="2">
    <location>
        <begin position="1"/>
        <end position="25"/>
    </location>
</feature>
<proteinExistence type="inferred from homology"/>
<dbReference type="AlphaFoldDB" id="A8FQZ5"/>
<dbReference type="InterPro" id="IPR001279">
    <property type="entry name" value="Metallo-B-lactamas"/>
</dbReference>
<dbReference type="Proteomes" id="UP000002015">
    <property type="component" value="Chromosome"/>
</dbReference>
<evidence type="ECO:0000256" key="2">
    <source>
        <dbReference type="SAM" id="SignalP"/>
    </source>
</evidence>
<evidence type="ECO:0000313" key="5">
    <source>
        <dbReference type="Proteomes" id="UP000002015"/>
    </source>
</evidence>
<feature type="domain" description="Metallo-beta-lactamase" evidence="3">
    <location>
        <begin position="40"/>
        <end position="242"/>
    </location>
</feature>
<dbReference type="eggNOG" id="COG0491">
    <property type="taxonomic scope" value="Bacteria"/>
</dbReference>
<dbReference type="EMBL" id="CP000821">
    <property type="protein sequence ID" value="ABV35268.1"/>
    <property type="molecule type" value="Genomic_DNA"/>
</dbReference>
<dbReference type="Pfam" id="PF00753">
    <property type="entry name" value="Lactamase_B"/>
    <property type="match status" value="1"/>
</dbReference>
<dbReference type="Gene3D" id="3.60.15.10">
    <property type="entry name" value="Ribonuclease Z/Hydroxyacylglutathione hydrolase-like"/>
    <property type="match status" value="1"/>
</dbReference>
<dbReference type="OrthoDB" id="8441428at2"/>
<dbReference type="HOGENOM" id="CLU_054962_2_0_6"/>
<dbReference type="SMART" id="SM00849">
    <property type="entry name" value="Lactamase_B"/>
    <property type="match status" value="1"/>
</dbReference>
<comment type="similarity">
    <text evidence="1">Belongs to the metallo-beta-lactamase superfamily. Class-B beta-lactamase family.</text>
</comment>
<keyword evidence="4" id="KW-0378">Hydrolase</keyword>
<feature type="chain" id="PRO_5002719530" evidence="2">
    <location>
        <begin position="26"/>
        <end position="301"/>
    </location>
</feature>
<dbReference type="SUPFAM" id="SSF56281">
    <property type="entry name" value="Metallo-hydrolase/oxidoreductase"/>
    <property type="match status" value="1"/>
</dbReference>
<organism evidence="4 5">
    <name type="scientific">Shewanella sediminis (strain HAW-EB3)</name>
    <dbReference type="NCBI Taxonomy" id="425104"/>
    <lineage>
        <taxon>Bacteria</taxon>
        <taxon>Pseudomonadati</taxon>
        <taxon>Pseudomonadota</taxon>
        <taxon>Gammaproteobacteria</taxon>
        <taxon>Alteromonadales</taxon>
        <taxon>Shewanellaceae</taxon>
        <taxon>Shewanella</taxon>
    </lineage>
</organism>
<dbReference type="InterPro" id="IPR036866">
    <property type="entry name" value="RibonucZ/Hydroxyglut_hydro"/>
</dbReference>
<sequence precursor="true">MNTFIKPIIFATMILLSGIPLISHASSAVSVDIFEGETATVNSYIFSNGKSLVVMDVQRSTAEAKKLAEVIKDKGLPLSHILISHGHPDHYTGMSWLLKTFPEATVVVANEEIKKDILGFSTWMESVGWLDAEPLLKPKSEKNPNGFDYLNNIHVLPTNTLTMNGGGELKLNTNYSPAEAEHLTTVFVDDLNGLFSSDLAYNKVHLWMGQGVTKNHVANWRAQLKEFKSEYSKRNPRVYPGHGKPADITLFDTLVEYIDDFNHITSTAKSKEQAMKKMKALYPEYKEADFLLKYSVDNHMK</sequence>
<evidence type="ECO:0000259" key="3">
    <source>
        <dbReference type="SMART" id="SM00849"/>
    </source>
</evidence>
<keyword evidence="5" id="KW-1185">Reference proteome</keyword>
<protein>
    <submittedName>
        <fullName evidence="4">Metal dependent phosphohydrolase</fullName>
    </submittedName>
</protein>
<evidence type="ECO:0000313" key="4">
    <source>
        <dbReference type="EMBL" id="ABV35268.1"/>
    </source>
</evidence>
<dbReference type="GO" id="GO:0016787">
    <property type="term" value="F:hydrolase activity"/>
    <property type="evidence" value="ECO:0007669"/>
    <property type="project" value="UniProtKB-KW"/>
</dbReference>
<reference evidence="4 5" key="1">
    <citation type="submission" date="2007-08" db="EMBL/GenBank/DDBJ databases">
        <title>Complete sequence of Shewanella sediminis HAW-EB3.</title>
        <authorList>
            <consortium name="US DOE Joint Genome Institute"/>
            <person name="Copeland A."/>
            <person name="Lucas S."/>
            <person name="Lapidus A."/>
            <person name="Barry K."/>
            <person name="Glavina del Rio T."/>
            <person name="Dalin E."/>
            <person name="Tice H."/>
            <person name="Pitluck S."/>
            <person name="Chertkov O."/>
            <person name="Brettin T."/>
            <person name="Bruce D."/>
            <person name="Detter J.C."/>
            <person name="Han C."/>
            <person name="Schmutz J."/>
            <person name="Larimer F."/>
            <person name="Land M."/>
            <person name="Hauser L."/>
            <person name="Kyrpides N."/>
            <person name="Kim E."/>
            <person name="Zhao J.-S."/>
            <person name="Richardson P."/>
        </authorList>
    </citation>
    <scope>NUCLEOTIDE SEQUENCE [LARGE SCALE GENOMIC DNA]</scope>
    <source>
        <strain evidence="4 5">HAW-EB3</strain>
    </source>
</reference>
<gene>
    <name evidence="4" type="ordered locus">Ssed_0656</name>
</gene>
<dbReference type="PANTHER" id="PTHR42951:SF4">
    <property type="entry name" value="ACYL-COENZYME A THIOESTERASE MBLAC2"/>
    <property type="match status" value="1"/>
</dbReference>
<dbReference type="GO" id="GO:0017001">
    <property type="term" value="P:antibiotic catabolic process"/>
    <property type="evidence" value="ECO:0007669"/>
    <property type="project" value="UniProtKB-ARBA"/>
</dbReference>
<dbReference type="KEGG" id="sse:Ssed_0656"/>
<keyword evidence="2" id="KW-0732">Signal</keyword>
<accession>A8FQZ5</accession>
<name>A8FQZ5_SHESH</name>